<protein>
    <submittedName>
        <fullName evidence="2">HlyD family secretion protein</fullName>
    </submittedName>
</protein>
<sequence length="447" mass="50297">MFLQSKTHTDKLMKFGSFGKMMISKPSNILFKVFLWLLGFATIVLLLPWTQNVQSIGTVSSISPNQRPQQINSIIPGRIIKWYIRDGQRVNKGDTLLQISEIKEEYLDESLLERVDEQINAKGEAVEFYKQKAGTANQQEDALVSALGFKMDQLRNKLGQYILTVQSDSMAYNAAISQLKISTEQQIRQQQLYDAGLKSLTELEQKQQYYQDALSKKISAENKYFNSKNELLNIKLDLFGAEQEYGEKISKVNGERFTALSQVSSTEGEIAKLKNQFQNYKQRQSFYTIIAPQSGQVVQTVKAGLGETVKDGETLMQIVPDDFDAAVEIAISPLNMPLMSIGQKVQLQFDGFPAIVFSGWPDASYGVFDGKVKAIDQSTDLNGNFKVWVVPNGGKAWPKELRFGAGAKSIALLKDVPLIYELWRQLNGFPPEYYQQTSGVSDTKKKK</sequence>
<organism evidence="2 3">
    <name type="scientific">Pedobacter alpinus</name>
    <dbReference type="NCBI Taxonomy" id="1590643"/>
    <lineage>
        <taxon>Bacteria</taxon>
        <taxon>Pseudomonadati</taxon>
        <taxon>Bacteroidota</taxon>
        <taxon>Sphingobacteriia</taxon>
        <taxon>Sphingobacteriales</taxon>
        <taxon>Sphingobacteriaceae</taxon>
        <taxon>Pedobacter</taxon>
    </lineage>
</organism>
<name>A0ABW5TNV2_9SPHI</name>
<gene>
    <name evidence="2" type="ORF">ACFSSE_04305</name>
</gene>
<keyword evidence="3" id="KW-1185">Reference proteome</keyword>
<dbReference type="PANTHER" id="PTHR30386:SF27">
    <property type="entry name" value="MEMBRANE FUSION PROTEIN (MFP) FAMILY PROTEIN"/>
    <property type="match status" value="1"/>
</dbReference>
<dbReference type="SUPFAM" id="SSF51230">
    <property type="entry name" value="Single hybrid motif"/>
    <property type="match status" value="1"/>
</dbReference>
<dbReference type="PRINTS" id="PR01490">
    <property type="entry name" value="RTXTOXIND"/>
</dbReference>
<dbReference type="InterPro" id="IPR011053">
    <property type="entry name" value="Single_hybrid_motif"/>
</dbReference>
<feature type="domain" description="Multidrug resistance protein MdtA-like barrel-sandwich hybrid" evidence="1">
    <location>
        <begin position="71"/>
        <end position="319"/>
    </location>
</feature>
<accession>A0ABW5TNV2</accession>
<dbReference type="InterPro" id="IPR050739">
    <property type="entry name" value="MFP"/>
</dbReference>
<dbReference type="PANTHER" id="PTHR30386">
    <property type="entry name" value="MEMBRANE FUSION SUBUNIT OF EMRAB-TOLC MULTIDRUG EFFLUX PUMP"/>
    <property type="match status" value="1"/>
</dbReference>
<dbReference type="InterPro" id="IPR058625">
    <property type="entry name" value="MdtA-like_BSH"/>
</dbReference>
<comment type="caution">
    <text evidence="2">The sequence shown here is derived from an EMBL/GenBank/DDBJ whole genome shotgun (WGS) entry which is preliminary data.</text>
</comment>
<dbReference type="Gene3D" id="2.40.50.100">
    <property type="match status" value="1"/>
</dbReference>
<dbReference type="Pfam" id="PF25917">
    <property type="entry name" value="BSH_RND"/>
    <property type="match status" value="1"/>
</dbReference>
<dbReference type="Proteomes" id="UP001597546">
    <property type="component" value="Unassembled WGS sequence"/>
</dbReference>
<reference evidence="3" key="1">
    <citation type="journal article" date="2019" name="Int. J. Syst. Evol. Microbiol.">
        <title>The Global Catalogue of Microorganisms (GCM) 10K type strain sequencing project: providing services to taxonomists for standard genome sequencing and annotation.</title>
        <authorList>
            <consortium name="The Broad Institute Genomics Platform"/>
            <consortium name="The Broad Institute Genome Sequencing Center for Infectious Disease"/>
            <person name="Wu L."/>
            <person name="Ma J."/>
        </authorList>
    </citation>
    <scope>NUCLEOTIDE SEQUENCE [LARGE SCALE GENOMIC DNA]</scope>
    <source>
        <strain evidence="3">KCTC 42456</strain>
    </source>
</reference>
<evidence type="ECO:0000259" key="1">
    <source>
        <dbReference type="Pfam" id="PF25917"/>
    </source>
</evidence>
<evidence type="ECO:0000313" key="3">
    <source>
        <dbReference type="Proteomes" id="UP001597546"/>
    </source>
</evidence>
<dbReference type="EMBL" id="JBHULV010000011">
    <property type="protein sequence ID" value="MFD2730917.1"/>
    <property type="molecule type" value="Genomic_DNA"/>
</dbReference>
<evidence type="ECO:0000313" key="2">
    <source>
        <dbReference type="EMBL" id="MFD2730917.1"/>
    </source>
</evidence>
<proteinExistence type="predicted"/>
<dbReference type="RefSeq" id="WP_379042397.1">
    <property type="nucleotide sequence ID" value="NZ_JBHSKW010000022.1"/>
</dbReference>